<evidence type="ECO:0000313" key="5">
    <source>
        <dbReference type="Proteomes" id="UP000054223"/>
    </source>
</evidence>
<accession>A0A9X0HL84</accession>
<evidence type="ECO:0000256" key="1">
    <source>
        <dbReference type="SAM" id="MobiDB-lite"/>
    </source>
</evidence>
<sequence>MLPHLLSFVLRKTWVGALLACLLSWPAVGQSGAANDGFLRQNGTTYVVRHGQLRPLSREVHLPNGRTVTPEGFVIEPDGKRQPLAEGQACDLQGTLRSARRQPNGTWAVVGGRSAPRGSQTVSLDDEGRWVPPGVRKKWQKRRGKRKKHDD</sequence>
<protein>
    <recommendedName>
        <fullName evidence="3">DUF6799 domain-containing protein</fullName>
    </recommendedName>
</protein>
<feature type="compositionally biased region" description="Basic residues" evidence="1">
    <location>
        <begin position="135"/>
        <end position="151"/>
    </location>
</feature>
<comment type="caution">
    <text evidence="4">The sequence shown here is derived from an EMBL/GenBank/DDBJ whole genome shotgun (WGS) entry which is preliminary data.</text>
</comment>
<dbReference type="Pfam" id="PF20606">
    <property type="entry name" value="DUF6799"/>
    <property type="match status" value="1"/>
</dbReference>
<dbReference type="InterPro" id="IPR046478">
    <property type="entry name" value="DUF6799"/>
</dbReference>
<name>A0A9X0HL84_SOLP1</name>
<feature type="region of interest" description="Disordered" evidence="1">
    <location>
        <begin position="95"/>
        <end position="151"/>
    </location>
</feature>
<gene>
    <name evidence="4" type="ORF">ASU33_07280</name>
</gene>
<evidence type="ECO:0000259" key="3">
    <source>
        <dbReference type="Pfam" id="PF20606"/>
    </source>
</evidence>
<dbReference type="RefSeq" id="WP_059068996.1">
    <property type="nucleotide sequence ID" value="NZ_LNAL01000006.1"/>
</dbReference>
<dbReference type="AlphaFoldDB" id="A0A9X0HL84"/>
<keyword evidence="2" id="KW-0732">Signal</keyword>
<evidence type="ECO:0000256" key="2">
    <source>
        <dbReference type="SAM" id="SignalP"/>
    </source>
</evidence>
<evidence type="ECO:0000313" key="4">
    <source>
        <dbReference type="EMBL" id="KUG08003.1"/>
    </source>
</evidence>
<dbReference type="OrthoDB" id="887087at2"/>
<organism evidence="4 5">
    <name type="scientific">Solirubrum puertoriconensis</name>
    <dbReference type="NCBI Taxonomy" id="1751427"/>
    <lineage>
        <taxon>Bacteria</taxon>
        <taxon>Pseudomonadati</taxon>
        <taxon>Bacteroidota</taxon>
        <taxon>Cytophagia</taxon>
        <taxon>Cytophagales</taxon>
    </lineage>
</organism>
<dbReference type="Proteomes" id="UP000054223">
    <property type="component" value="Unassembled WGS sequence"/>
</dbReference>
<feature type="domain" description="DUF6799" evidence="3">
    <location>
        <begin position="36"/>
        <end position="95"/>
    </location>
</feature>
<reference evidence="4 5" key="1">
    <citation type="submission" date="2015-11" db="EMBL/GenBank/DDBJ databases">
        <title>Solirubrum puertoriconensis gen. nov. an environmental bacteria isolated in Puerto Rico.</title>
        <authorList>
            <person name="Cuebas-Irizarry M.F."/>
            <person name="Montalvo-Rodriguez R."/>
        </authorList>
    </citation>
    <scope>NUCLEOTIDE SEQUENCE [LARGE SCALE GENOMIC DNA]</scope>
    <source>
        <strain evidence="4 5">MC1A</strain>
    </source>
</reference>
<feature type="signal peptide" evidence="2">
    <location>
        <begin position="1"/>
        <end position="29"/>
    </location>
</feature>
<dbReference type="EMBL" id="LNAL01000006">
    <property type="protein sequence ID" value="KUG08003.1"/>
    <property type="molecule type" value="Genomic_DNA"/>
</dbReference>
<feature type="chain" id="PRO_5040975219" description="DUF6799 domain-containing protein" evidence="2">
    <location>
        <begin position="30"/>
        <end position="151"/>
    </location>
</feature>
<keyword evidence="5" id="KW-1185">Reference proteome</keyword>
<proteinExistence type="predicted"/>